<dbReference type="GO" id="GO:0006401">
    <property type="term" value="P:RNA catabolic process"/>
    <property type="evidence" value="ECO:0007669"/>
    <property type="project" value="InterPro"/>
</dbReference>
<dbReference type="VEuPathDB" id="MicrosporidiaDB:NBO_32g0024"/>
<dbReference type="AlphaFoldDB" id="R0M8E4"/>
<dbReference type="Gene3D" id="1.25.40.10">
    <property type="entry name" value="Tetratricopeptide repeat domain"/>
    <property type="match status" value="2"/>
</dbReference>
<keyword evidence="2 3" id="KW-0802">TPR repeat</keyword>
<dbReference type="SUPFAM" id="SSF81901">
    <property type="entry name" value="HCP-like"/>
    <property type="match status" value="1"/>
</dbReference>
<sequence length="393" mass="46394">MIFSNFANIDPLMTPPKDGSGSAKKGKIFLKVRNVIEICEKILQNNVNSIDVIYNLGKCYIEVQDYFAAQNIIDMIEKDHPDHVFFYILSGHLNIKKGQLINSYKSFLKAYSKIQNKDPFLVYGIGLLFEHIEKYTIAIKWYTHLLKYDIELFKYCEILYRIGIAYKKNNKLVDARETFKTLLDFSRSDAFNNDIKIQLAHIYERMSDTDKCLEILDEIKGTYIKKIPLHRMYAWAYYRRNELNKLKALEENQECFDPYVLYLIARAYLEDKNYQKAVPLLYTSIKLDNQMFMAYNTLGVVYYTTKNAEKSFLYFHKAVEINSEFLEAVENLRVVEENCRKFNPSVIMKETIPNLIKTRYLDSQVIFFENIHYSTSLDLTTIQEMTTFKMENL</sequence>
<organism evidence="4 5">
    <name type="scientific">Nosema bombycis (strain CQ1 / CVCC 102059)</name>
    <name type="common">Microsporidian parasite</name>
    <name type="synonym">Pebrine of silkworm</name>
    <dbReference type="NCBI Taxonomy" id="578461"/>
    <lineage>
        <taxon>Eukaryota</taxon>
        <taxon>Fungi</taxon>
        <taxon>Fungi incertae sedis</taxon>
        <taxon>Microsporidia</taxon>
        <taxon>Nosematidae</taxon>
        <taxon>Nosema</taxon>
    </lineage>
</organism>
<dbReference type="EMBL" id="KB908940">
    <property type="protein sequence ID" value="EOB14249.1"/>
    <property type="molecule type" value="Genomic_DNA"/>
</dbReference>
<keyword evidence="1" id="KW-0677">Repeat</keyword>
<dbReference type="HOGENOM" id="CLU_660725_0_0_1"/>
<dbReference type="STRING" id="578461.R0M8E4"/>
<dbReference type="InterPro" id="IPR019734">
    <property type="entry name" value="TPR_rpt"/>
</dbReference>
<evidence type="ECO:0000313" key="4">
    <source>
        <dbReference type="EMBL" id="EOB14249.1"/>
    </source>
</evidence>
<dbReference type="GO" id="GO:0055087">
    <property type="term" value="C:Ski complex"/>
    <property type="evidence" value="ECO:0007669"/>
    <property type="project" value="InterPro"/>
</dbReference>
<gene>
    <name evidence="4" type="primary">CYC8</name>
    <name evidence="4" type="ORF">NBO_32g0024</name>
</gene>
<feature type="repeat" description="TPR" evidence="3">
    <location>
        <begin position="292"/>
        <end position="325"/>
    </location>
</feature>
<dbReference type="InterPro" id="IPR039226">
    <property type="entry name" value="Ski3/TTC37"/>
</dbReference>
<dbReference type="OMA" id="WALNIMA"/>
<dbReference type="OrthoDB" id="418911at2759"/>
<evidence type="ECO:0000313" key="5">
    <source>
        <dbReference type="Proteomes" id="UP000016927"/>
    </source>
</evidence>
<dbReference type="SMART" id="SM00028">
    <property type="entry name" value="TPR"/>
    <property type="match status" value="4"/>
</dbReference>
<proteinExistence type="predicted"/>
<reference evidence="4 5" key="1">
    <citation type="journal article" date="2013" name="BMC Genomics">
        <title>Comparative genomics of parasitic silkworm microsporidia reveal an association between genome expansion and host adaptation.</title>
        <authorList>
            <person name="Pan G."/>
            <person name="Xu J."/>
            <person name="Li T."/>
            <person name="Xia Q."/>
            <person name="Liu S.L."/>
            <person name="Zhang G."/>
            <person name="Li S."/>
            <person name="Li C."/>
            <person name="Liu H."/>
            <person name="Yang L."/>
            <person name="Liu T."/>
            <person name="Zhang X."/>
            <person name="Wu Z."/>
            <person name="Fan W."/>
            <person name="Dang X."/>
            <person name="Xiang H."/>
            <person name="Tao M."/>
            <person name="Li Y."/>
            <person name="Hu J."/>
            <person name="Li Z."/>
            <person name="Lin L."/>
            <person name="Luo J."/>
            <person name="Geng L."/>
            <person name="Wang L."/>
            <person name="Long M."/>
            <person name="Wan Y."/>
            <person name="He N."/>
            <person name="Zhang Z."/>
            <person name="Lu C."/>
            <person name="Keeling P.J."/>
            <person name="Wang J."/>
            <person name="Xiang Z."/>
            <person name="Zhou Z."/>
        </authorList>
    </citation>
    <scope>NUCLEOTIDE SEQUENCE [LARGE SCALE GENOMIC DNA]</scope>
    <source>
        <strain evidence="5">CQ1 / CVCC 102059</strain>
    </source>
</reference>
<dbReference type="Pfam" id="PF13181">
    <property type="entry name" value="TPR_8"/>
    <property type="match status" value="2"/>
</dbReference>
<dbReference type="PANTHER" id="PTHR15704:SF7">
    <property type="entry name" value="SUPERKILLER COMPLEX PROTEIN 3"/>
    <property type="match status" value="1"/>
</dbReference>
<accession>R0M8E4</accession>
<dbReference type="PROSITE" id="PS50005">
    <property type="entry name" value="TPR"/>
    <property type="match status" value="1"/>
</dbReference>
<dbReference type="SMR" id="R0M8E4"/>
<name>R0M8E4_NOSB1</name>
<keyword evidence="5" id="KW-1185">Reference proteome</keyword>
<evidence type="ECO:0000256" key="2">
    <source>
        <dbReference type="ARBA" id="ARBA00022803"/>
    </source>
</evidence>
<protein>
    <submittedName>
        <fullName evidence="4">General transcriptional corepressor ssn6</fullName>
    </submittedName>
</protein>
<evidence type="ECO:0000256" key="1">
    <source>
        <dbReference type="ARBA" id="ARBA00022737"/>
    </source>
</evidence>
<evidence type="ECO:0000256" key="3">
    <source>
        <dbReference type="PROSITE-ProRule" id="PRU00339"/>
    </source>
</evidence>
<dbReference type="InterPro" id="IPR011990">
    <property type="entry name" value="TPR-like_helical_dom_sf"/>
</dbReference>
<dbReference type="PANTHER" id="PTHR15704">
    <property type="entry name" value="SUPERKILLER 3 PROTEIN-RELATED"/>
    <property type="match status" value="1"/>
</dbReference>
<dbReference type="Proteomes" id="UP000016927">
    <property type="component" value="Unassembled WGS sequence"/>
</dbReference>
<dbReference type="Pfam" id="PF13174">
    <property type="entry name" value="TPR_6"/>
    <property type="match status" value="2"/>
</dbReference>